<organism evidence="2 3">
    <name type="scientific">Mycena chlorophos</name>
    <name type="common">Agaric fungus</name>
    <name type="synonym">Agaricus chlorophos</name>
    <dbReference type="NCBI Taxonomy" id="658473"/>
    <lineage>
        <taxon>Eukaryota</taxon>
        <taxon>Fungi</taxon>
        <taxon>Dikarya</taxon>
        <taxon>Basidiomycota</taxon>
        <taxon>Agaricomycotina</taxon>
        <taxon>Agaricomycetes</taxon>
        <taxon>Agaricomycetidae</taxon>
        <taxon>Agaricales</taxon>
        <taxon>Marasmiineae</taxon>
        <taxon>Mycenaceae</taxon>
        <taxon>Mycena</taxon>
    </lineage>
</organism>
<protein>
    <submittedName>
        <fullName evidence="2">Uncharacterized protein</fullName>
    </submittedName>
</protein>
<accession>A0ABQ0KU48</accession>
<evidence type="ECO:0000313" key="2">
    <source>
        <dbReference type="EMBL" id="GAT42392.1"/>
    </source>
</evidence>
<evidence type="ECO:0000313" key="3">
    <source>
        <dbReference type="Proteomes" id="UP000815677"/>
    </source>
</evidence>
<dbReference type="Proteomes" id="UP000815677">
    <property type="component" value="Unassembled WGS sequence"/>
</dbReference>
<proteinExistence type="predicted"/>
<keyword evidence="3" id="KW-1185">Reference proteome</keyword>
<feature type="region of interest" description="Disordered" evidence="1">
    <location>
        <begin position="283"/>
        <end position="304"/>
    </location>
</feature>
<name>A0ABQ0KU48_MYCCL</name>
<dbReference type="EMBL" id="DF837864">
    <property type="protein sequence ID" value="GAT42392.1"/>
    <property type="molecule type" value="Genomic_DNA"/>
</dbReference>
<feature type="compositionally biased region" description="Polar residues" evidence="1">
    <location>
        <begin position="283"/>
        <end position="294"/>
    </location>
</feature>
<sequence>MSTRGRLKSTVVLVLLERLRRRRMDITLHAALLLPPFTRRSTLERLRACSEDLAPRRAANSQSFKSTAAAALCRRCGPQISVPPYMERATHSAPRRPSVIHQPSNRAAPSALQGFCPAASGAVLGLDRYAHGYPPSLPAIMPSVPTLRTSSAHQSPRVSHLLKILPRGERHRSGTSVLRRRLGAVVVSPTAIMPRRGLCPAASGTVPGLQRRVLPCCAEVSAPRTARTLPDPTRLGALAGMPNDDASSAHQRHQRHLMVFAAGGQQTRRPPTSRVCRLQLDQTGPTELPTTQPDQRIAPAITAI</sequence>
<reference evidence="2" key="1">
    <citation type="submission" date="2014-09" db="EMBL/GenBank/DDBJ databases">
        <title>Genome sequence of the luminous mushroom Mycena chlorophos for searching fungal bioluminescence genes.</title>
        <authorList>
            <person name="Tanaka Y."/>
            <person name="Kasuga D."/>
            <person name="Oba Y."/>
            <person name="Hase S."/>
            <person name="Sato K."/>
            <person name="Oba Y."/>
            <person name="Sakakibara Y."/>
        </authorList>
    </citation>
    <scope>NUCLEOTIDE SEQUENCE</scope>
</reference>
<gene>
    <name evidence="2" type="ORF">MCHLO_00107</name>
</gene>
<evidence type="ECO:0000256" key="1">
    <source>
        <dbReference type="SAM" id="MobiDB-lite"/>
    </source>
</evidence>